<dbReference type="Gramene" id="OGLUM09G20020.1">
    <property type="protein sequence ID" value="OGLUM09G20020.1"/>
    <property type="gene ID" value="OGLUM09G20020"/>
</dbReference>
<reference evidence="2" key="2">
    <citation type="submission" date="2018-05" db="EMBL/GenBank/DDBJ databases">
        <title>OgluRS3 (Oryza glumaepatula Reference Sequence Version 3).</title>
        <authorList>
            <person name="Zhang J."/>
            <person name="Kudrna D."/>
            <person name="Lee S."/>
            <person name="Talag J."/>
            <person name="Welchert J."/>
            <person name="Wing R.A."/>
        </authorList>
    </citation>
    <scope>NUCLEOTIDE SEQUENCE [LARGE SCALE GENOMIC DNA]</scope>
</reference>
<protein>
    <submittedName>
        <fullName evidence="2">Uncharacterized protein</fullName>
    </submittedName>
</protein>
<evidence type="ECO:0000256" key="1">
    <source>
        <dbReference type="SAM" id="MobiDB-lite"/>
    </source>
</evidence>
<dbReference type="EnsemblPlants" id="OGLUM09G20020.1">
    <property type="protein sequence ID" value="OGLUM09G20020.1"/>
    <property type="gene ID" value="OGLUM09G20020"/>
</dbReference>
<evidence type="ECO:0000313" key="3">
    <source>
        <dbReference type="Proteomes" id="UP000026961"/>
    </source>
</evidence>
<name>A0A0E0B6H0_9ORYZ</name>
<keyword evidence="3" id="KW-1185">Reference proteome</keyword>
<proteinExistence type="predicted"/>
<accession>A0A0E0B6H0</accession>
<reference evidence="2" key="1">
    <citation type="submission" date="2015-04" db="UniProtKB">
        <authorList>
            <consortium name="EnsemblPlants"/>
        </authorList>
    </citation>
    <scope>IDENTIFICATION</scope>
</reference>
<dbReference type="HOGENOM" id="CLU_2853416_0_0_1"/>
<dbReference type="Proteomes" id="UP000026961">
    <property type="component" value="Chromosome 9"/>
</dbReference>
<feature type="region of interest" description="Disordered" evidence="1">
    <location>
        <begin position="19"/>
        <end position="65"/>
    </location>
</feature>
<organism evidence="2">
    <name type="scientific">Oryza glumipatula</name>
    <dbReference type="NCBI Taxonomy" id="40148"/>
    <lineage>
        <taxon>Eukaryota</taxon>
        <taxon>Viridiplantae</taxon>
        <taxon>Streptophyta</taxon>
        <taxon>Embryophyta</taxon>
        <taxon>Tracheophyta</taxon>
        <taxon>Spermatophyta</taxon>
        <taxon>Magnoliopsida</taxon>
        <taxon>Liliopsida</taxon>
        <taxon>Poales</taxon>
        <taxon>Poaceae</taxon>
        <taxon>BOP clade</taxon>
        <taxon>Oryzoideae</taxon>
        <taxon>Oryzeae</taxon>
        <taxon>Oryzinae</taxon>
        <taxon>Oryza</taxon>
    </lineage>
</organism>
<evidence type="ECO:0000313" key="2">
    <source>
        <dbReference type="EnsemblPlants" id="OGLUM09G20020.1"/>
    </source>
</evidence>
<sequence>METGAGAVSGGLLTMGSAEEIEAVKQHPSSGDGVAGGSEVWTSASAVVETGPLRRNSGGGGPWPK</sequence>
<dbReference type="AlphaFoldDB" id="A0A0E0B6H0"/>